<dbReference type="CDD" id="cd00077">
    <property type="entry name" value="HDc"/>
    <property type="match status" value="2"/>
</dbReference>
<accession>A0ABZ0TWR8</accession>
<protein>
    <submittedName>
        <fullName evidence="2">HD domain-containing protein</fullName>
    </submittedName>
</protein>
<sequence>MKISVGNLLSAISHLIDIAQGRKEHAPKVTYISLQIAKLLKLDETRIKKIYYAAFFHDIGITVADKKFFTYHIDLSLAKKHCLLGYEFLQKLPLDRDIAEFVKYHHEFYNGSGAFGYDYAATPFVSQIINLADQIDITLDFSVPYYLQADDIREWVLKKKGILFNPVIVEAFLELAQKDRFWLDLYNPHLRQIVMALSPEDEVYFDIEQMLKFSEAISLLIDNKSPFTHVHSQQLSQTVYTIAKIMMLDSEMTNKLKIAGYLHDIGKMVVPNEILNKEGRLTKEEFFIIKSHPYYTKLILSQIPAFKDDIANWAGNHHERIDRSGYPEKLGKDELSLLDRIVAICDVYQALIEDRPYRKGLYQTQALGIISDMVKNGLFLEEEFLLLKRAVS</sequence>
<dbReference type="SUPFAM" id="SSF109604">
    <property type="entry name" value="HD-domain/PDEase-like"/>
    <property type="match status" value="2"/>
</dbReference>
<dbReference type="PANTHER" id="PTHR43155">
    <property type="entry name" value="CYCLIC DI-GMP PHOSPHODIESTERASE PA4108-RELATED"/>
    <property type="match status" value="1"/>
</dbReference>
<dbReference type="EMBL" id="CP139957">
    <property type="protein sequence ID" value="WPX07900.1"/>
    <property type="molecule type" value="Genomic_DNA"/>
</dbReference>
<keyword evidence="3" id="KW-1185">Reference proteome</keyword>
<dbReference type="PANTHER" id="PTHR43155:SF1">
    <property type="entry name" value="3'3'-CGAMP-SPECIFIC PHOSPHODIESTERASE 1"/>
    <property type="match status" value="1"/>
</dbReference>
<gene>
    <name evidence="2" type="ORF">SOJ16_001746</name>
</gene>
<dbReference type="NCBIfam" id="TIGR00277">
    <property type="entry name" value="HDIG"/>
    <property type="match status" value="1"/>
</dbReference>
<dbReference type="InterPro" id="IPR006674">
    <property type="entry name" value="HD_domain"/>
</dbReference>
<evidence type="ECO:0000313" key="2">
    <source>
        <dbReference type="EMBL" id="WPX07900.1"/>
    </source>
</evidence>
<dbReference type="InterPro" id="IPR006675">
    <property type="entry name" value="HDIG_dom"/>
</dbReference>
<dbReference type="Pfam" id="PF01966">
    <property type="entry name" value="HD"/>
    <property type="match status" value="1"/>
</dbReference>
<dbReference type="Pfam" id="PF13487">
    <property type="entry name" value="HD_5"/>
    <property type="match status" value="1"/>
</dbReference>
<dbReference type="PROSITE" id="PS51832">
    <property type="entry name" value="HD_GYP"/>
    <property type="match status" value="1"/>
</dbReference>
<dbReference type="Proteomes" id="UP001322744">
    <property type="component" value="Chromosome"/>
</dbReference>
<dbReference type="InterPro" id="IPR037522">
    <property type="entry name" value="HD_GYP_dom"/>
</dbReference>
<proteinExistence type="predicted"/>
<evidence type="ECO:0000259" key="1">
    <source>
        <dbReference type="PROSITE" id="PS51832"/>
    </source>
</evidence>
<name>A0ABZ0TWR8_9FIRM</name>
<dbReference type="SMART" id="SM00471">
    <property type="entry name" value="HDc"/>
    <property type="match status" value="2"/>
</dbReference>
<dbReference type="RefSeq" id="WP_045175213.1">
    <property type="nucleotide sequence ID" value="NZ_CP139957.1"/>
</dbReference>
<dbReference type="Gene3D" id="1.10.3210.10">
    <property type="entry name" value="Hypothetical protein af1432"/>
    <property type="match status" value="2"/>
</dbReference>
<dbReference type="InterPro" id="IPR003607">
    <property type="entry name" value="HD/PDEase_dom"/>
</dbReference>
<organism evidence="2 3">
    <name type="scientific">Anaerocellum danielii</name>
    <dbReference type="NCBI Taxonomy" id="1387557"/>
    <lineage>
        <taxon>Bacteria</taxon>
        <taxon>Bacillati</taxon>
        <taxon>Bacillota</taxon>
        <taxon>Bacillota incertae sedis</taxon>
        <taxon>Caldicellulosiruptorales</taxon>
        <taxon>Caldicellulosiruptoraceae</taxon>
        <taxon>Anaerocellum</taxon>
    </lineage>
</organism>
<evidence type="ECO:0000313" key="3">
    <source>
        <dbReference type="Proteomes" id="UP001322744"/>
    </source>
</evidence>
<reference evidence="2 3" key="1">
    <citation type="submission" date="2023-12" db="EMBL/GenBank/DDBJ databases">
        <authorList>
            <person name="Manesh M.J.H."/>
            <person name="Bing R.G."/>
            <person name="Willard D.J."/>
            <person name="Kelly R.M."/>
        </authorList>
    </citation>
    <scope>NUCLEOTIDE SEQUENCE [LARGE SCALE GENOMIC DNA]</scope>
    <source>
        <strain evidence="2 3">DSM 8977</strain>
    </source>
</reference>
<feature type="domain" description="HD-GYP" evidence="1">
    <location>
        <begin position="206"/>
        <end position="392"/>
    </location>
</feature>